<evidence type="ECO:0000256" key="11">
    <source>
        <dbReference type="HAMAP-Rule" id="MF_00392"/>
    </source>
</evidence>
<dbReference type="GO" id="GO:0008915">
    <property type="term" value="F:lipid-A-disaccharide synthase activity"/>
    <property type="evidence" value="ECO:0007669"/>
    <property type="project" value="UniProtKB-UniRule"/>
</dbReference>
<dbReference type="Pfam" id="PF02684">
    <property type="entry name" value="LpxB"/>
    <property type="match status" value="1"/>
</dbReference>
<evidence type="ECO:0000256" key="2">
    <source>
        <dbReference type="ARBA" id="ARBA00007868"/>
    </source>
</evidence>
<comment type="catalytic activity">
    <reaction evidence="10 11">
        <text>a lipid X + a UDP-2-N,3-O-bis[(3R)-3-hydroxyacyl]-alpha-D-glucosamine = a lipid A disaccharide + UDP + H(+)</text>
        <dbReference type="Rhea" id="RHEA:67828"/>
        <dbReference type="ChEBI" id="CHEBI:15378"/>
        <dbReference type="ChEBI" id="CHEBI:58223"/>
        <dbReference type="ChEBI" id="CHEBI:137748"/>
        <dbReference type="ChEBI" id="CHEBI:176338"/>
        <dbReference type="ChEBI" id="CHEBI:176343"/>
        <dbReference type="EC" id="2.4.1.182"/>
    </reaction>
</comment>
<dbReference type="UniPathway" id="UPA00973"/>
<evidence type="ECO:0000256" key="8">
    <source>
        <dbReference type="ARBA" id="ARBA00022679"/>
    </source>
</evidence>
<dbReference type="Proteomes" id="UP000186406">
    <property type="component" value="Unassembled WGS sequence"/>
</dbReference>
<keyword evidence="7 11" id="KW-0328">Glycosyltransferase</keyword>
<keyword evidence="5 11" id="KW-0444">Lipid biosynthesis</keyword>
<dbReference type="PANTHER" id="PTHR30372">
    <property type="entry name" value="LIPID-A-DISACCHARIDE SYNTHASE"/>
    <property type="match status" value="1"/>
</dbReference>
<proteinExistence type="inferred from homology"/>
<dbReference type="OrthoDB" id="9801642at2"/>
<protein>
    <recommendedName>
        <fullName evidence="4 11">Lipid-A-disaccharide synthase</fullName>
        <ecNumber evidence="3 11">2.4.1.182</ecNumber>
    </recommendedName>
</protein>
<name>A0A1M7ZQD6_9HYPH</name>
<evidence type="ECO:0000256" key="9">
    <source>
        <dbReference type="ARBA" id="ARBA00023098"/>
    </source>
</evidence>
<evidence type="ECO:0000256" key="3">
    <source>
        <dbReference type="ARBA" id="ARBA00012687"/>
    </source>
</evidence>
<evidence type="ECO:0000256" key="6">
    <source>
        <dbReference type="ARBA" id="ARBA00022556"/>
    </source>
</evidence>
<keyword evidence="6 11" id="KW-0441">Lipid A biosynthesis</keyword>
<dbReference type="NCBIfam" id="TIGR00215">
    <property type="entry name" value="lpxB"/>
    <property type="match status" value="1"/>
</dbReference>
<dbReference type="RefSeq" id="WP_073631678.1">
    <property type="nucleotide sequence ID" value="NZ_FRXO01000010.1"/>
</dbReference>
<reference evidence="12 13" key="1">
    <citation type="submission" date="2016-12" db="EMBL/GenBank/DDBJ databases">
        <authorList>
            <person name="Song W.-J."/>
            <person name="Kurnit D.M."/>
        </authorList>
    </citation>
    <scope>NUCLEOTIDE SEQUENCE [LARGE SCALE GENOMIC DNA]</scope>
    <source>
        <strain evidence="12 13">DSM 19599</strain>
    </source>
</reference>
<dbReference type="GO" id="GO:0005543">
    <property type="term" value="F:phospholipid binding"/>
    <property type="evidence" value="ECO:0007669"/>
    <property type="project" value="TreeGrafter"/>
</dbReference>
<evidence type="ECO:0000313" key="13">
    <source>
        <dbReference type="Proteomes" id="UP000186406"/>
    </source>
</evidence>
<dbReference type="STRING" id="1123029.SAMN02745172_03790"/>
<gene>
    <name evidence="11" type="primary">lpxB</name>
    <name evidence="12" type="ORF">SAMN02745172_03790</name>
</gene>
<evidence type="ECO:0000256" key="4">
    <source>
        <dbReference type="ARBA" id="ARBA00020902"/>
    </source>
</evidence>
<dbReference type="EC" id="2.4.1.182" evidence="3 11"/>
<organism evidence="12 13">
    <name type="scientific">Pseudoxanthobacter soli DSM 19599</name>
    <dbReference type="NCBI Taxonomy" id="1123029"/>
    <lineage>
        <taxon>Bacteria</taxon>
        <taxon>Pseudomonadati</taxon>
        <taxon>Pseudomonadota</taxon>
        <taxon>Alphaproteobacteria</taxon>
        <taxon>Hyphomicrobiales</taxon>
        <taxon>Segnochrobactraceae</taxon>
        <taxon>Pseudoxanthobacter</taxon>
    </lineage>
</organism>
<evidence type="ECO:0000256" key="5">
    <source>
        <dbReference type="ARBA" id="ARBA00022516"/>
    </source>
</evidence>
<sequence length="404" mass="43654">MPETNPPHRVPLEGRPLRLFIVAGEESGDQLGAALIRALPGVIDGPVEFAGIGGERMARAGVASLFPLSDIAVMGMTEVLARLPTILRRIREAADAAIAAEPDAVIIIDSPDFTHRVAKRIRKARPDLPIVDYVSPSVWAWRPGRARKMAAYVDHLLAILPFEPDAHRRLGGPPCTYVGHPLLDHLAELRPAPGERARLGDGPPVLLVLPGSRRSEVSRLMEDFGRTLPLIVARTGPLEVLLPAVPHLADRIEAETAGWPVKPVVVRGEAGKRAAFRRAHAALAASGTVSLELALAGVPMAIAYRLDAIYRQLKKLNRVLKLARVGSMVLPNIILGENVVPEFLDDDAAPEKLADAVVPLLSDSPERRRQVEAFATLDTVMRLEGGISPSRKAAEVVADVLHRR</sequence>
<dbReference type="HAMAP" id="MF_00392">
    <property type="entry name" value="LpxB"/>
    <property type="match status" value="1"/>
</dbReference>
<dbReference type="AlphaFoldDB" id="A0A1M7ZQD6"/>
<accession>A0A1M7ZQD6</accession>
<dbReference type="GO" id="GO:0016020">
    <property type="term" value="C:membrane"/>
    <property type="evidence" value="ECO:0007669"/>
    <property type="project" value="GOC"/>
</dbReference>
<evidence type="ECO:0000256" key="10">
    <source>
        <dbReference type="ARBA" id="ARBA00048975"/>
    </source>
</evidence>
<dbReference type="EMBL" id="FRXO01000010">
    <property type="protein sequence ID" value="SHO67124.1"/>
    <property type="molecule type" value="Genomic_DNA"/>
</dbReference>
<comment type="pathway">
    <text evidence="11">Bacterial outer membrane biogenesis; LPS lipid A biosynthesis.</text>
</comment>
<dbReference type="PANTHER" id="PTHR30372:SF4">
    <property type="entry name" value="LIPID-A-DISACCHARIDE SYNTHASE, MITOCHONDRIAL-RELATED"/>
    <property type="match status" value="1"/>
</dbReference>
<evidence type="ECO:0000256" key="1">
    <source>
        <dbReference type="ARBA" id="ARBA00002056"/>
    </source>
</evidence>
<keyword evidence="9 11" id="KW-0443">Lipid metabolism</keyword>
<comment type="function">
    <text evidence="1 11">Condensation of UDP-2,3-diacylglucosamine and 2,3-diacylglucosamine-1-phosphate to form lipid A disaccharide, a precursor of lipid A, a phosphorylated glycolipid that anchors the lipopolysaccharide to the outer membrane of the cell.</text>
</comment>
<evidence type="ECO:0000256" key="7">
    <source>
        <dbReference type="ARBA" id="ARBA00022676"/>
    </source>
</evidence>
<dbReference type="InterPro" id="IPR003835">
    <property type="entry name" value="Glyco_trans_19"/>
</dbReference>
<keyword evidence="8 11" id="KW-0808">Transferase</keyword>
<keyword evidence="13" id="KW-1185">Reference proteome</keyword>
<evidence type="ECO:0000313" key="12">
    <source>
        <dbReference type="EMBL" id="SHO67124.1"/>
    </source>
</evidence>
<comment type="similarity">
    <text evidence="2 11">Belongs to the LpxB family.</text>
</comment>
<dbReference type="GO" id="GO:0009245">
    <property type="term" value="P:lipid A biosynthetic process"/>
    <property type="evidence" value="ECO:0007669"/>
    <property type="project" value="UniProtKB-UniRule"/>
</dbReference>
<dbReference type="SUPFAM" id="SSF53756">
    <property type="entry name" value="UDP-Glycosyltransferase/glycogen phosphorylase"/>
    <property type="match status" value="1"/>
</dbReference>